<reference evidence="6" key="1">
    <citation type="submission" date="2021-03" db="EMBL/GenBank/DDBJ databases">
        <title>Genome sequencing and assembly of Tianweitania sediminis.</title>
        <authorList>
            <person name="Chhetri G."/>
        </authorList>
    </citation>
    <scope>NUCLEOTIDE SEQUENCE</scope>
    <source>
        <strain evidence="6">Z8</strain>
    </source>
</reference>
<evidence type="ECO:0000256" key="1">
    <source>
        <dbReference type="ARBA" id="ARBA00004127"/>
    </source>
</evidence>
<dbReference type="PANTHER" id="PTHR12714">
    <property type="entry name" value="PROTEIN-S ISOPRENYLCYSTEINE O-METHYLTRANSFERASE"/>
    <property type="match status" value="1"/>
</dbReference>
<dbReference type="Gene3D" id="1.20.120.1630">
    <property type="match status" value="1"/>
</dbReference>
<keyword evidence="2 5" id="KW-0812">Transmembrane</keyword>
<dbReference type="AlphaFoldDB" id="A0A8J7UJM7"/>
<name>A0A8J7UJM7_9HYPH</name>
<feature type="transmembrane region" description="Helical" evidence="5">
    <location>
        <begin position="107"/>
        <end position="126"/>
    </location>
</feature>
<keyword evidence="7" id="KW-1185">Reference proteome</keyword>
<evidence type="ECO:0000256" key="5">
    <source>
        <dbReference type="SAM" id="Phobius"/>
    </source>
</evidence>
<dbReference type="Pfam" id="PF04191">
    <property type="entry name" value="PEMT"/>
    <property type="match status" value="1"/>
</dbReference>
<dbReference type="PANTHER" id="PTHR12714:SF9">
    <property type="entry name" value="PROTEIN-S-ISOPRENYLCYSTEINE O-METHYLTRANSFERASE"/>
    <property type="match status" value="1"/>
</dbReference>
<keyword evidence="4 5" id="KW-0472">Membrane</keyword>
<evidence type="ECO:0000256" key="2">
    <source>
        <dbReference type="ARBA" id="ARBA00022692"/>
    </source>
</evidence>
<comment type="caution">
    <text evidence="6">The sequence shown here is derived from an EMBL/GenBank/DDBJ whole genome shotgun (WGS) entry which is preliminary data.</text>
</comment>
<feature type="transmembrane region" description="Helical" evidence="5">
    <location>
        <begin position="49"/>
        <end position="68"/>
    </location>
</feature>
<evidence type="ECO:0000313" key="7">
    <source>
        <dbReference type="Proteomes" id="UP000666240"/>
    </source>
</evidence>
<dbReference type="RefSeq" id="WP_209333485.1">
    <property type="nucleotide sequence ID" value="NZ_JAGIYY010000001.1"/>
</dbReference>
<evidence type="ECO:0000313" key="6">
    <source>
        <dbReference type="EMBL" id="MBP0437482.1"/>
    </source>
</evidence>
<dbReference type="Proteomes" id="UP000666240">
    <property type="component" value="Unassembled WGS sequence"/>
</dbReference>
<gene>
    <name evidence="6" type="ORF">J5Y06_02295</name>
</gene>
<dbReference type="EMBL" id="JAGIYY010000001">
    <property type="protein sequence ID" value="MBP0437482.1"/>
    <property type="molecule type" value="Genomic_DNA"/>
</dbReference>
<evidence type="ECO:0000256" key="3">
    <source>
        <dbReference type="ARBA" id="ARBA00022989"/>
    </source>
</evidence>
<keyword evidence="3 5" id="KW-1133">Transmembrane helix</keyword>
<comment type="subcellular location">
    <subcellularLocation>
        <location evidence="1">Endomembrane system</location>
        <topology evidence="1">Multi-pass membrane protein</topology>
    </subcellularLocation>
</comment>
<protein>
    <submittedName>
        <fullName evidence="6">Isoprenylcysteine carboxylmethyltransferase family protein</fullName>
    </submittedName>
</protein>
<dbReference type="InterPro" id="IPR007318">
    <property type="entry name" value="Phopholipid_MeTrfase"/>
</dbReference>
<evidence type="ECO:0000256" key="4">
    <source>
        <dbReference type="ARBA" id="ARBA00023136"/>
    </source>
</evidence>
<organism evidence="6 7">
    <name type="scientific">Tianweitania sediminis</name>
    <dbReference type="NCBI Taxonomy" id="1502156"/>
    <lineage>
        <taxon>Bacteria</taxon>
        <taxon>Pseudomonadati</taxon>
        <taxon>Pseudomonadota</taxon>
        <taxon>Alphaproteobacteria</taxon>
        <taxon>Hyphomicrobiales</taxon>
        <taxon>Phyllobacteriaceae</taxon>
        <taxon>Tianweitania</taxon>
    </lineage>
</organism>
<sequence>MNNGTAGSMARYQAARRAVLALVVLFGGIGLIFSGSARSEFLHEAIEGYGLALILVGIGGRLWATLYIDGRKSSEVVQSGPYSIMRNPLYFFSTIAIMGVGAQTGSIMIALICAAVCALCFHFVALHEERYLAERLGQAYLNYKARVPRFFPNPTLYRDQAMVTFRPRYLNRTLLDGLVFFVSIPVLEFIESGQALGWIPVYLQLY</sequence>
<feature type="transmembrane region" description="Helical" evidence="5">
    <location>
        <begin position="80"/>
        <end position="101"/>
    </location>
</feature>
<dbReference type="GO" id="GO:0012505">
    <property type="term" value="C:endomembrane system"/>
    <property type="evidence" value="ECO:0007669"/>
    <property type="project" value="UniProtKB-SubCell"/>
</dbReference>
<proteinExistence type="predicted"/>
<dbReference type="GO" id="GO:0016740">
    <property type="term" value="F:transferase activity"/>
    <property type="evidence" value="ECO:0007669"/>
    <property type="project" value="UniProtKB-ARBA"/>
</dbReference>
<accession>A0A8J7UJM7</accession>
<feature type="transmembrane region" description="Helical" evidence="5">
    <location>
        <begin position="18"/>
        <end position="37"/>
    </location>
</feature>